<dbReference type="Gene3D" id="3.30.420.10">
    <property type="entry name" value="Ribonuclease H-like superfamily/Ribonuclease H"/>
    <property type="match status" value="1"/>
</dbReference>
<dbReference type="Pfam" id="PF00078">
    <property type="entry name" value="RVT_1"/>
    <property type="match status" value="1"/>
</dbReference>
<dbReference type="Proteomes" id="UP001148838">
    <property type="component" value="Unassembled WGS sequence"/>
</dbReference>
<keyword evidence="4" id="KW-1185">Reference proteome</keyword>
<dbReference type="SUPFAM" id="SSF56672">
    <property type="entry name" value="DNA/RNA polymerases"/>
    <property type="match status" value="1"/>
</dbReference>
<keyword evidence="1" id="KW-1133">Transmembrane helix</keyword>
<dbReference type="SUPFAM" id="SSF51735">
    <property type="entry name" value="NAD(P)-binding Rossmann-fold domains"/>
    <property type="match status" value="1"/>
</dbReference>
<evidence type="ECO:0000256" key="1">
    <source>
        <dbReference type="SAM" id="Phobius"/>
    </source>
</evidence>
<dbReference type="EMBL" id="JAJSOF020000017">
    <property type="protein sequence ID" value="KAJ4439258.1"/>
    <property type="molecule type" value="Genomic_DNA"/>
</dbReference>
<feature type="transmembrane region" description="Helical" evidence="1">
    <location>
        <begin position="1190"/>
        <end position="1216"/>
    </location>
</feature>
<feature type="non-terminal residue" evidence="3">
    <location>
        <position position="1"/>
    </location>
</feature>
<keyword evidence="1" id="KW-0472">Membrane</keyword>
<dbReference type="Gene3D" id="3.30.70.270">
    <property type="match status" value="1"/>
</dbReference>
<dbReference type="InterPro" id="IPR033640">
    <property type="entry name" value="FAR_C"/>
</dbReference>
<sequence>GLTHNQIDHVLIDKRRHTSIVDIRTFRGADCNSDHYLVIGELRERLSVAKRVEQQVNITKFNILKLKDEEAKQNYQVEISNRFATLESSDEVEKELDVNSVWENIRDSIKIAAEQSIGYYETKKKKPWFDEDCCMVVERRKQAKLKFLQDPVEENRDNYFNERREASRTLRNKKRGYLKEKLNEVETNSKNKNIRDLYKGIKEFKNGYQSRVNVIKDENGDLLADSSSILNRWKNYFAQLLNVHRPNRNDRDEIEIQTAEPFIPEPTISEVEIAIENLKKYKSPGIDQIPAELIQEGGSALYSEIYKLVLAIWEKEIVPEQWKESIIVPIFKKGDKTNCGNFRGISLLLTSYKILSNILLRRLTPYVDEIIGDHQCGFRRNRSTIDQIFCIRQIMEKKWEYKGTVHQLFIDFKKAYDSVKREVLYDILIEFGIPKKLVRLIKMCLSETYSRVRIGQFLSDPFPIHCGLKQGDALSPLLFNFALEYAIRKVQDNRQGLELNGLHQLLVYADDVNMLGENTQTVRENTEILLEASKAIGLEVNPEKTKYMIMSRDGNIVRNGNINIGDLSFEEVEKFKYLGATVTNVNDTREEIKRRINMGNACYYSVEKLLSSSLLSKNLKVRIYKTVILPVVLYGCETWTLTLREEHRLRVFENKVLREIFGAKRDEVTGEWRKLHNTELHALYSSPDIIRNLKSRRLRWAGHVARMGESRNAYRVSLPSKETLRGLSHSSFRGEGYIQCCVGVRLCDMYSNQELAEIHFMYGKADGNAALACRLYQERKGTTEIYNSKSTGGDSGGCEHDSFYQHMKGSVASQCSSYDCLETVERVSIVRFSLNMWAGIIGDRLVGPHVLVNRLTGQEYTNFLENIIPHVLEDNPLINRQHIHFLHDGAPAHFSRTARRYLDRRFPDRWIGRGGPNAWPPRSPDLNPLDFYLWGHLKSLVYSSPVPDLESLRNRIVACFEDIRNTPGVWDRVRRSMRHRCEPNACFALQAFVHVSTAYCHCDQPVLEEVPYPAPTDPHNILQLVDWMDDDTLDSITPKLVGNLPNTYAYSKNLTEQLVLSYSSKFPIAIARPSIVTGIWKEPLPGWVENLNGPTGLLVGAGKGVIRSMHCRAEYNADVMPCDIAINALIILAWKVAALRPKKPFICNLTESGDNPITWGNILDSGRKHLYDNPLSDAIWFPDGSIKSSWIMHTFCVIFFHFLPAYFIDFLVTLCGKKPFMVKIQRRIQGGLDVLQYYTTKQWVFKNDNLKALAGALTDKDRESFYTDVRMVEWDGYIKNFVLGTRHYCLKEDPATLPKARRHLRRLYWVDRAMGILFYVLVLWTLLGWSDHILAWSRTTINAVPQIFNMVPILRVLPEAMGSEQGSNS</sequence>
<name>A0ABQ8SYF8_PERAM</name>
<feature type="domain" description="Reverse transcriptase" evidence="2">
    <location>
        <begin position="311"/>
        <end position="582"/>
    </location>
</feature>
<dbReference type="InterPro" id="IPR013120">
    <property type="entry name" value="FAR_NAD-bd"/>
</dbReference>
<accession>A0ABQ8SYF8</accession>
<dbReference type="InterPro" id="IPR043128">
    <property type="entry name" value="Rev_trsase/Diguanyl_cyclase"/>
</dbReference>
<dbReference type="CDD" id="cd01650">
    <property type="entry name" value="RT_nLTR_like"/>
    <property type="match status" value="1"/>
</dbReference>
<dbReference type="PANTHER" id="PTHR47027">
    <property type="entry name" value="REVERSE TRANSCRIPTASE DOMAIN-CONTAINING PROTEIN"/>
    <property type="match status" value="1"/>
</dbReference>
<proteinExistence type="predicted"/>
<feature type="transmembrane region" description="Helical" evidence="1">
    <location>
        <begin position="1309"/>
        <end position="1329"/>
    </location>
</feature>
<dbReference type="InterPro" id="IPR000477">
    <property type="entry name" value="RT_dom"/>
</dbReference>
<protein>
    <recommendedName>
        <fullName evidence="2">Reverse transcriptase domain-containing protein</fullName>
    </recommendedName>
</protein>
<evidence type="ECO:0000313" key="4">
    <source>
        <dbReference type="Proteomes" id="UP001148838"/>
    </source>
</evidence>
<evidence type="ECO:0000259" key="2">
    <source>
        <dbReference type="PROSITE" id="PS50878"/>
    </source>
</evidence>
<organism evidence="3 4">
    <name type="scientific">Periplaneta americana</name>
    <name type="common">American cockroach</name>
    <name type="synonym">Blatta americana</name>
    <dbReference type="NCBI Taxonomy" id="6978"/>
    <lineage>
        <taxon>Eukaryota</taxon>
        <taxon>Metazoa</taxon>
        <taxon>Ecdysozoa</taxon>
        <taxon>Arthropoda</taxon>
        <taxon>Hexapoda</taxon>
        <taxon>Insecta</taxon>
        <taxon>Pterygota</taxon>
        <taxon>Neoptera</taxon>
        <taxon>Polyneoptera</taxon>
        <taxon>Dictyoptera</taxon>
        <taxon>Blattodea</taxon>
        <taxon>Blattoidea</taxon>
        <taxon>Blattidae</taxon>
        <taxon>Blattinae</taxon>
        <taxon>Periplaneta</taxon>
    </lineage>
</organism>
<dbReference type="CDD" id="cd09071">
    <property type="entry name" value="FAR_C"/>
    <property type="match status" value="1"/>
</dbReference>
<dbReference type="PANTHER" id="PTHR47027:SF20">
    <property type="entry name" value="REVERSE TRANSCRIPTASE-LIKE PROTEIN WITH RNA-DIRECTED DNA POLYMERASE DOMAIN"/>
    <property type="match status" value="1"/>
</dbReference>
<dbReference type="InterPro" id="IPR043502">
    <property type="entry name" value="DNA/RNA_pol_sf"/>
</dbReference>
<gene>
    <name evidence="3" type="ORF">ANN_07378</name>
</gene>
<dbReference type="InterPro" id="IPR036397">
    <property type="entry name" value="RNaseH_sf"/>
</dbReference>
<evidence type="ECO:0000313" key="3">
    <source>
        <dbReference type="EMBL" id="KAJ4439258.1"/>
    </source>
</evidence>
<dbReference type="PROSITE" id="PS50878">
    <property type="entry name" value="RT_POL"/>
    <property type="match status" value="1"/>
</dbReference>
<keyword evidence="1" id="KW-0812">Transmembrane</keyword>
<dbReference type="Gene3D" id="3.40.50.720">
    <property type="entry name" value="NAD(P)-binding Rossmann-like Domain"/>
    <property type="match status" value="1"/>
</dbReference>
<comment type="caution">
    <text evidence="3">The sequence shown here is derived from an EMBL/GenBank/DDBJ whole genome shotgun (WGS) entry which is preliminary data.</text>
</comment>
<reference evidence="3 4" key="1">
    <citation type="journal article" date="2022" name="Allergy">
        <title>Genome assembly and annotation of Periplaneta americana reveal a comprehensive cockroach allergen profile.</title>
        <authorList>
            <person name="Wang L."/>
            <person name="Xiong Q."/>
            <person name="Saelim N."/>
            <person name="Wang L."/>
            <person name="Nong W."/>
            <person name="Wan A.T."/>
            <person name="Shi M."/>
            <person name="Liu X."/>
            <person name="Cao Q."/>
            <person name="Hui J.H.L."/>
            <person name="Sookrung N."/>
            <person name="Leung T.F."/>
            <person name="Tungtrongchitr A."/>
            <person name="Tsui S.K.W."/>
        </authorList>
    </citation>
    <scope>NUCLEOTIDE SEQUENCE [LARGE SCALE GENOMIC DNA]</scope>
    <source>
        <strain evidence="3">PWHHKU_190912</strain>
    </source>
</reference>
<dbReference type="Pfam" id="PF03015">
    <property type="entry name" value="Sterile"/>
    <property type="match status" value="1"/>
</dbReference>
<dbReference type="InterPro" id="IPR036291">
    <property type="entry name" value="NAD(P)-bd_dom_sf"/>
</dbReference>
<dbReference type="Pfam" id="PF07993">
    <property type="entry name" value="NAD_binding_4"/>
    <property type="match status" value="1"/>
</dbReference>